<evidence type="ECO:0000259" key="7">
    <source>
        <dbReference type="Pfam" id="PF25876"/>
    </source>
</evidence>
<evidence type="ECO:0000256" key="1">
    <source>
        <dbReference type="ARBA" id="ARBA00004196"/>
    </source>
</evidence>
<comment type="similarity">
    <text evidence="2">Belongs to the membrane fusion protein (MFP) (TC 8.A.1) family.</text>
</comment>
<dbReference type="NCBIfam" id="TIGR01730">
    <property type="entry name" value="RND_mfp"/>
    <property type="match status" value="1"/>
</dbReference>
<comment type="caution">
    <text evidence="10">The sequence shown here is derived from an EMBL/GenBank/DDBJ whole genome shotgun (WGS) entry which is preliminary data.</text>
</comment>
<evidence type="ECO:0000256" key="3">
    <source>
        <dbReference type="ARBA" id="ARBA00022448"/>
    </source>
</evidence>
<proteinExistence type="inferred from homology"/>
<keyword evidence="4 5" id="KW-0175">Coiled coil</keyword>
<dbReference type="Pfam" id="PF25917">
    <property type="entry name" value="BSH_RND"/>
    <property type="match status" value="1"/>
</dbReference>
<evidence type="ECO:0000256" key="6">
    <source>
        <dbReference type="SAM" id="Phobius"/>
    </source>
</evidence>
<accession>A0ABP9N3C1</accession>
<evidence type="ECO:0000313" key="11">
    <source>
        <dbReference type="Proteomes" id="UP001500171"/>
    </source>
</evidence>
<evidence type="ECO:0000313" key="10">
    <source>
        <dbReference type="EMBL" id="GAA5106472.1"/>
    </source>
</evidence>
<keyword evidence="6" id="KW-1133">Transmembrane helix</keyword>
<feature type="domain" description="Multidrug resistance protein MdtA-like barrel-sandwich hybrid" evidence="8">
    <location>
        <begin position="57"/>
        <end position="211"/>
    </location>
</feature>
<keyword evidence="11" id="KW-1185">Reference proteome</keyword>
<dbReference type="PANTHER" id="PTHR30469:SF33">
    <property type="entry name" value="SLR1207 PROTEIN"/>
    <property type="match status" value="1"/>
</dbReference>
<dbReference type="InterPro" id="IPR006143">
    <property type="entry name" value="RND_pump_MFP"/>
</dbReference>
<evidence type="ECO:0000259" key="8">
    <source>
        <dbReference type="Pfam" id="PF25917"/>
    </source>
</evidence>
<keyword evidence="3" id="KW-0813">Transport</keyword>
<organism evidence="10 11">
    <name type="scientific">Orbus sasakiae</name>
    <dbReference type="NCBI Taxonomy" id="1078475"/>
    <lineage>
        <taxon>Bacteria</taxon>
        <taxon>Pseudomonadati</taxon>
        <taxon>Pseudomonadota</taxon>
        <taxon>Gammaproteobacteria</taxon>
        <taxon>Orbales</taxon>
        <taxon>Orbaceae</taxon>
        <taxon>Orbus</taxon>
    </lineage>
</organism>
<keyword evidence="6" id="KW-0812">Transmembrane</keyword>
<dbReference type="Pfam" id="PF25967">
    <property type="entry name" value="RND-MFP_C"/>
    <property type="match status" value="1"/>
</dbReference>
<dbReference type="SUPFAM" id="SSF111369">
    <property type="entry name" value="HlyD-like secretion proteins"/>
    <property type="match status" value="1"/>
</dbReference>
<feature type="coiled-coil region" evidence="5">
    <location>
        <begin position="142"/>
        <end position="176"/>
    </location>
</feature>
<name>A0ABP9N3C1_9GAMM</name>
<dbReference type="PANTHER" id="PTHR30469">
    <property type="entry name" value="MULTIDRUG RESISTANCE PROTEIN MDTA"/>
    <property type="match status" value="1"/>
</dbReference>
<evidence type="ECO:0000256" key="2">
    <source>
        <dbReference type="ARBA" id="ARBA00009477"/>
    </source>
</evidence>
<feature type="domain" description="Multidrug resistance protein MdtA-like alpha-helical hairpin" evidence="7">
    <location>
        <begin position="104"/>
        <end position="180"/>
    </location>
</feature>
<sequence length="389" mass="41912">MKHLKLILVFAVVAIGVASYFLFFQKTEQISYLTINATRGNISQEVNATGEVGAIKLVTIGAQVSGQIDTLNVKLGQHVKKGDLIAQINSTTQQNNYDIEKAKLTSYQAQLEAAKIQLTTSQSQYEREQKLYTQKATSKASLEEAESTFASAKSAVAELESQIIQTQIAVNTAEVNLGYTKIVSSLDGTVVSVPVEQGQTLNAATSTPTIVQIADLSNMEILMEISEGDITKVAEGMTVTYSVLSDPDTEFTTTLKSLDPALTTLTNGSYEQGSSTDAAIYYYGRLEVPNAQGKLHIGMTTQNVIKIAHAQNVLVIPATAVHKRDNSEYVNVLNENNQQVEKIITTGLSDSINIEISSGLSEGDKVILSNMSAQDISNSVGSSSKPRMM</sequence>
<dbReference type="InterPro" id="IPR058627">
    <property type="entry name" value="MdtA-like_C"/>
</dbReference>
<dbReference type="Gene3D" id="2.40.30.170">
    <property type="match status" value="1"/>
</dbReference>
<feature type="transmembrane region" description="Helical" evidence="6">
    <location>
        <begin position="6"/>
        <end position="24"/>
    </location>
</feature>
<gene>
    <name evidence="10" type="ORF">GCM10023211_06360</name>
</gene>
<dbReference type="Gene3D" id="2.40.50.100">
    <property type="match status" value="1"/>
</dbReference>
<evidence type="ECO:0000256" key="4">
    <source>
        <dbReference type="ARBA" id="ARBA00023054"/>
    </source>
</evidence>
<evidence type="ECO:0000259" key="9">
    <source>
        <dbReference type="Pfam" id="PF25967"/>
    </source>
</evidence>
<dbReference type="Gene3D" id="2.40.420.20">
    <property type="match status" value="1"/>
</dbReference>
<dbReference type="Pfam" id="PF25876">
    <property type="entry name" value="HH_MFP_RND"/>
    <property type="match status" value="1"/>
</dbReference>
<protein>
    <submittedName>
        <fullName evidence="10">MacA family efflux pump subunit</fullName>
    </submittedName>
</protein>
<dbReference type="InterPro" id="IPR058624">
    <property type="entry name" value="MdtA-like_HH"/>
</dbReference>
<dbReference type="InterPro" id="IPR058625">
    <property type="entry name" value="MdtA-like_BSH"/>
</dbReference>
<reference evidence="11" key="1">
    <citation type="journal article" date="2019" name="Int. J. Syst. Evol. Microbiol.">
        <title>The Global Catalogue of Microorganisms (GCM) 10K type strain sequencing project: providing services to taxonomists for standard genome sequencing and annotation.</title>
        <authorList>
            <consortium name="The Broad Institute Genomics Platform"/>
            <consortium name="The Broad Institute Genome Sequencing Center for Infectious Disease"/>
            <person name="Wu L."/>
            <person name="Ma J."/>
        </authorList>
    </citation>
    <scope>NUCLEOTIDE SEQUENCE [LARGE SCALE GENOMIC DNA]</scope>
    <source>
        <strain evidence="11">JCM 18050</strain>
    </source>
</reference>
<dbReference type="InterPro" id="IPR030190">
    <property type="entry name" value="MacA_alpha-hairpin_sf"/>
</dbReference>
<dbReference type="Gene3D" id="6.10.140.1990">
    <property type="match status" value="1"/>
</dbReference>
<dbReference type="EMBL" id="BAABHY010000001">
    <property type="protein sequence ID" value="GAA5106472.1"/>
    <property type="molecule type" value="Genomic_DNA"/>
</dbReference>
<keyword evidence="6" id="KW-0472">Membrane</keyword>
<feature type="domain" description="Multidrug resistance protein MdtA-like C-terminal permuted SH3" evidence="9">
    <location>
        <begin position="312"/>
        <end position="370"/>
    </location>
</feature>
<dbReference type="RefSeq" id="WP_345488729.1">
    <property type="nucleotide sequence ID" value="NZ_BAABHY010000001.1"/>
</dbReference>
<comment type="subcellular location">
    <subcellularLocation>
        <location evidence="1">Cell envelope</location>
    </subcellularLocation>
</comment>
<dbReference type="Proteomes" id="UP001500171">
    <property type="component" value="Unassembled WGS sequence"/>
</dbReference>
<evidence type="ECO:0000256" key="5">
    <source>
        <dbReference type="SAM" id="Coils"/>
    </source>
</evidence>